<organism evidence="1 2">
    <name type="scientific">Desulfovibrio subterraneus</name>
    <dbReference type="NCBI Taxonomy" id="2718620"/>
    <lineage>
        <taxon>Bacteria</taxon>
        <taxon>Pseudomonadati</taxon>
        <taxon>Thermodesulfobacteriota</taxon>
        <taxon>Desulfovibrionia</taxon>
        <taxon>Desulfovibrionales</taxon>
        <taxon>Desulfovibrionaceae</taxon>
        <taxon>Desulfovibrio</taxon>
    </lineage>
</organism>
<reference evidence="1 2" key="1">
    <citation type="submission" date="2020-05" db="EMBL/GenBank/DDBJ databases">
        <title>Draft genome sequence of Desulfovibrio sp. strain HN2T.</title>
        <authorList>
            <person name="Ueno A."/>
            <person name="Tamazawa S."/>
            <person name="Tamamura S."/>
            <person name="Murakami T."/>
            <person name="Kiyama T."/>
            <person name="Inomata H."/>
            <person name="Amano Y."/>
            <person name="Miyakawa K."/>
            <person name="Tamaki H."/>
            <person name="Naganuma T."/>
            <person name="Kaneko K."/>
        </authorList>
    </citation>
    <scope>NUCLEOTIDE SEQUENCE [LARGE SCALE GENOMIC DNA]</scope>
    <source>
        <strain evidence="1 2">HN2</strain>
    </source>
</reference>
<accession>A0A7J0BH34</accession>
<dbReference type="AlphaFoldDB" id="A0A7J0BH34"/>
<evidence type="ECO:0000313" key="2">
    <source>
        <dbReference type="Proteomes" id="UP000503840"/>
    </source>
</evidence>
<dbReference type="RefSeq" id="WP_174404539.1">
    <property type="nucleotide sequence ID" value="NZ_BLVO01000012.1"/>
</dbReference>
<comment type="caution">
    <text evidence="1">The sequence shown here is derived from an EMBL/GenBank/DDBJ whole genome shotgun (WGS) entry which is preliminary data.</text>
</comment>
<evidence type="ECO:0000313" key="1">
    <source>
        <dbReference type="EMBL" id="GFM32878.1"/>
    </source>
</evidence>
<dbReference type="EMBL" id="BLVO01000012">
    <property type="protein sequence ID" value="GFM32878.1"/>
    <property type="molecule type" value="Genomic_DNA"/>
</dbReference>
<protein>
    <submittedName>
        <fullName evidence="1">Uncharacterized protein</fullName>
    </submittedName>
</protein>
<dbReference type="Proteomes" id="UP000503840">
    <property type="component" value="Unassembled WGS sequence"/>
</dbReference>
<proteinExistence type="predicted"/>
<name>A0A7J0BH34_9BACT</name>
<sequence>MRKNCMEDMIEKLGKDFAKFAGTLRAVERTEDGDFIVPADVMLSIVGHVESMFGAVRKTHVSVASALANEHISRARAWDLLMDDCNGGTEH</sequence>
<gene>
    <name evidence="1" type="ORF">DSM101010T_12430</name>
</gene>
<keyword evidence="2" id="KW-1185">Reference proteome</keyword>